<dbReference type="InterPro" id="IPR036638">
    <property type="entry name" value="HLH_DNA-bd_sf"/>
</dbReference>
<name>A0A1E5R4S4_9ASCO</name>
<dbReference type="EMBL" id="LPNM01000010">
    <property type="protein sequence ID" value="OEJ81915.1"/>
    <property type="molecule type" value="Genomic_DNA"/>
</dbReference>
<dbReference type="FunCoup" id="A0A1E5R4S4">
    <property type="interactions" value="320"/>
</dbReference>
<feature type="region of interest" description="Disordered" evidence="1">
    <location>
        <begin position="120"/>
        <end position="152"/>
    </location>
</feature>
<gene>
    <name evidence="2" type="ORF">AWRI3579_g3806</name>
</gene>
<dbReference type="AlphaFoldDB" id="A0A1E5R4S4"/>
<reference evidence="3" key="1">
    <citation type="journal article" date="2016" name="Genome Announc.">
        <title>Genome sequences of three species of Hanseniaspora isolated from spontaneous wine fermentations.</title>
        <authorList>
            <person name="Sternes P.R."/>
            <person name="Lee D."/>
            <person name="Kutyna D.R."/>
            <person name="Borneman A.R."/>
        </authorList>
    </citation>
    <scope>NUCLEOTIDE SEQUENCE [LARGE SCALE GENOMIC DNA]</scope>
    <source>
        <strain evidence="3">AWRI3579</strain>
    </source>
</reference>
<keyword evidence="3" id="KW-1185">Reference proteome</keyword>
<evidence type="ECO:0000256" key="1">
    <source>
        <dbReference type="SAM" id="MobiDB-lite"/>
    </source>
</evidence>
<accession>A0A1E5R4S4</accession>
<proteinExistence type="predicted"/>
<dbReference type="Gene3D" id="4.10.280.10">
    <property type="entry name" value="Helix-loop-helix DNA-binding domain"/>
    <property type="match status" value="1"/>
</dbReference>
<dbReference type="GO" id="GO:0046983">
    <property type="term" value="F:protein dimerization activity"/>
    <property type="evidence" value="ECO:0007669"/>
    <property type="project" value="InterPro"/>
</dbReference>
<organism evidence="2 3">
    <name type="scientific">Hanseniaspora osmophila</name>
    <dbReference type="NCBI Taxonomy" id="56408"/>
    <lineage>
        <taxon>Eukaryota</taxon>
        <taxon>Fungi</taxon>
        <taxon>Dikarya</taxon>
        <taxon>Ascomycota</taxon>
        <taxon>Saccharomycotina</taxon>
        <taxon>Saccharomycetes</taxon>
        <taxon>Saccharomycodales</taxon>
        <taxon>Saccharomycodaceae</taxon>
        <taxon>Hanseniaspora</taxon>
    </lineage>
</organism>
<evidence type="ECO:0000313" key="3">
    <source>
        <dbReference type="Proteomes" id="UP000095728"/>
    </source>
</evidence>
<evidence type="ECO:0000313" key="2">
    <source>
        <dbReference type="EMBL" id="OEJ81915.1"/>
    </source>
</evidence>
<dbReference type="STRING" id="56408.A0A1E5R4S4"/>
<dbReference type="InParanoid" id="A0A1E5R4S4"/>
<dbReference type="Proteomes" id="UP000095728">
    <property type="component" value="Unassembled WGS sequence"/>
</dbReference>
<comment type="caution">
    <text evidence="2">The sequence shown here is derived from an EMBL/GenBank/DDBJ whole genome shotgun (WGS) entry which is preliminary data.</text>
</comment>
<sequence>MSDKRIETKSLADINEKIQEIYTYLPKELFRDDKAPRTKDGKPNKGMILTAAVSHLLDLQSQVDVFNREEIELMVRLEELQKQEKQKFGKNIVDTSQINFENTSAEIALGAIGVGPLAGQLAASPGPSPFNNTSNEAVGGIDPLSLPSETFP</sequence>
<dbReference type="OrthoDB" id="690068at2759"/>
<protein>
    <submittedName>
        <fullName evidence="2">Retrograde regulation protein 1</fullName>
    </submittedName>
</protein>
<dbReference type="SUPFAM" id="SSF47459">
    <property type="entry name" value="HLH, helix-loop-helix DNA-binding domain"/>
    <property type="match status" value="1"/>
</dbReference>